<protein>
    <submittedName>
        <fullName evidence="1">Uncharacterized protein</fullName>
    </submittedName>
</protein>
<evidence type="ECO:0000313" key="1">
    <source>
        <dbReference type="EMBL" id="ERE83373.1"/>
    </source>
</evidence>
<name>A0A061IG94_CRIGR</name>
<dbReference type="AlphaFoldDB" id="A0A061IG94"/>
<dbReference type="Proteomes" id="UP000030759">
    <property type="component" value="Unassembled WGS sequence"/>
</dbReference>
<dbReference type="EMBL" id="KE668888">
    <property type="protein sequence ID" value="ERE83373.1"/>
    <property type="molecule type" value="Genomic_DNA"/>
</dbReference>
<accession>A0A061IG94</accession>
<sequence>MELPKPFGARSKMLTLMKICIEKEQAEQGKMQNIQFKEKRDTRKYNTGDLTLQFGRCHTVFKRNNVAGIRGLQLRDCMNLRGDLEL</sequence>
<evidence type="ECO:0000313" key="2">
    <source>
        <dbReference type="Proteomes" id="UP000030759"/>
    </source>
</evidence>
<gene>
    <name evidence="1" type="ORF">H671_2g6756</name>
</gene>
<organism evidence="1 2">
    <name type="scientific">Cricetulus griseus</name>
    <name type="common">Chinese hamster</name>
    <name type="synonym">Cricetulus barabensis griseus</name>
    <dbReference type="NCBI Taxonomy" id="10029"/>
    <lineage>
        <taxon>Eukaryota</taxon>
        <taxon>Metazoa</taxon>
        <taxon>Chordata</taxon>
        <taxon>Craniata</taxon>
        <taxon>Vertebrata</taxon>
        <taxon>Euteleostomi</taxon>
        <taxon>Mammalia</taxon>
        <taxon>Eutheria</taxon>
        <taxon>Euarchontoglires</taxon>
        <taxon>Glires</taxon>
        <taxon>Rodentia</taxon>
        <taxon>Myomorpha</taxon>
        <taxon>Muroidea</taxon>
        <taxon>Cricetidae</taxon>
        <taxon>Cricetinae</taxon>
        <taxon>Cricetulus</taxon>
    </lineage>
</organism>
<proteinExistence type="predicted"/>
<reference evidence="2" key="1">
    <citation type="journal article" date="2013" name="Nat. Biotechnol.">
        <title>Chinese hamster genome sequenced from sorted chromosomes.</title>
        <authorList>
            <person name="Brinkrolf K."/>
            <person name="Rupp O."/>
            <person name="Laux H."/>
            <person name="Kollin F."/>
            <person name="Ernst W."/>
            <person name="Linke B."/>
            <person name="Kofler R."/>
            <person name="Romand S."/>
            <person name="Hesse F."/>
            <person name="Budach W.E."/>
            <person name="Galosy S."/>
            <person name="Muller D."/>
            <person name="Noll T."/>
            <person name="Wienberg J."/>
            <person name="Jostock T."/>
            <person name="Leonard M."/>
            <person name="Grillari J."/>
            <person name="Tauch A."/>
            <person name="Goesmann A."/>
            <person name="Helk B."/>
            <person name="Mott J.E."/>
            <person name="Puhler A."/>
            <person name="Borth N."/>
        </authorList>
    </citation>
    <scope>NUCLEOTIDE SEQUENCE [LARGE SCALE GENOMIC DNA]</scope>
    <source>
        <strain evidence="2">17A/GY</strain>
    </source>
</reference>